<keyword evidence="1" id="KW-0805">Transcription regulation</keyword>
<feature type="domain" description="RNA polymerase sigma-70 region 2" evidence="6">
    <location>
        <begin position="125"/>
        <end position="196"/>
    </location>
</feature>
<evidence type="ECO:0000313" key="9">
    <source>
        <dbReference type="Proteomes" id="UP000502996"/>
    </source>
</evidence>
<evidence type="ECO:0000259" key="6">
    <source>
        <dbReference type="Pfam" id="PF04542"/>
    </source>
</evidence>
<name>A0A6G6WBJ5_9ACTN</name>
<dbReference type="KEGG" id="nano:G5V58_06545"/>
<dbReference type="NCBIfam" id="TIGR02937">
    <property type="entry name" value="sigma70-ECF"/>
    <property type="match status" value="1"/>
</dbReference>
<keyword evidence="4" id="KW-0804">Transcription</keyword>
<evidence type="ECO:0000259" key="7">
    <source>
        <dbReference type="Pfam" id="PF04545"/>
    </source>
</evidence>
<dbReference type="Gene3D" id="1.10.1740.10">
    <property type="match status" value="1"/>
</dbReference>
<dbReference type="Proteomes" id="UP000502996">
    <property type="component" value="Chromosome"/>
</dbReference>
<dbReference type="EMBL" id="CP049257">
    <property type="protein sequence ID" value="QIG42475.1"/>
    <property type="molecule type" value="Genomic_DNA"/>
</dbReference>
<protein>
    <submittedName>
        <fullName evidence="8">Sigma-70 family RNA polymerase sigma factor</fullName>
    </submittedName>
</protein>
<dbReference type="SUPFAM" id="SSF88659">
    <property type="entry name" value="Sigma3 and sigma4 domains of RNA polymerase sigma factors"/>
    <property type="match status" value="2"/>
</dbReference>
<feature type="region of interest" description="Disordered" evidence="5">
    <location>
        <begin position="1"/>
        <end position="23"/>
    </location>
</feature>
<feature type="compositionally biased region" description="Basic residues" evidence="5">
    <location>
        <begin position="9"/>
        <end position="19"/>
    </location>
</feature>
<sequence length="392" mass="42967">MTPALPRPLLRRSAVRPRRRAPEGFPRTLVGRFACAARRPAPWGRATRHAGSGPRGVVRCDYANQGRRPDSEDSPHTVSHEVVGFSLVTPHLAPQDVDTYLESPRSANRPVHPATTPATDADALATTHLPLVQHLVRETMSRVPAHVDRDDLSSAGLVALVQAARAWDPERGIPFPRYAATRIRGALLDELRSVDWASRSVRRRGREIDTARSALAVRLRRVPEDTEVAAELGVALAEIQRSDDDLARASVLSLDAGEDGTAASEALASPEPTPDAMVEHRERLQYLEAAVVELPERLRHVVQGYFIDERPMAELAEELGVTESRISQLRAEALVLLRDALNTALDPELVAPAERPEGVAARRRTAYFRAVADRHAAAYSFVRQVPALPTTA</sequence>
<dbReference type="PANTHER" id="PTHR30385:SF7">
    <property type="entry name" value="RNA POLYMERASE SIGMA FACTOR FLIA"/>
    <property type="match status" value="1"/>
</dbReference>
<proteinExistence type="predicted"/>
<dbReference type="InterPro" id="IPR013324">
    <property type="entry name" value="RNA_pol_sigma_r3/r4-like"/>
</dbReference>
<dbReference type="CDD" id="cd06171">
    <property type="entry name" value="Sigma70_r4"/>
    <property type="match status" value="1"/>
</dbReference>
<keyword evidence="3" id="KW-0238">DNA-binding</keyword>
<feature type="compositionally biased region" description="Basic and acidic residues" evidence="5">
    <location>
        <begin position="67"/>
        <end position="78"/>
    </location>
</feature>
<dbReference type="InterPro" id="IPR007630">
    <property type="entry name" value="RNA_pol_sigma70_r4"/>
</dbReference>
<dbReference type="InterPro" id="IPR007627">
    <property type="entry name" value="RNA_pol_sigma70_r2"/>
</dbReference>
<dbReference type="SUPFAM" id="SSF88946">
    <property type="entry name" value="Sigma2 domain of RNA polymerase sigma factors"/>
    <property type="match status" value="1"/>
</dbReference>
<dbReference type="Gene3D" id="1.20.140.160">
    <property type="match status" value="1"/>
</dbReference>
<dbReference type="AlphaFoldDB" id="A0A6G6WBJ5"/>
<accession>A0A6G6WBJ5</accession>
<dbReference type="Pfam" id="PF04542">
    <property type="entry name" value="Sigma70_r2"/>
    <property type="match status" value="1"/>
</dbReference>
<evidence type="ECO:0000313" key="8">
    <source>
        <dbReference type="EMBL" id="QIG42475.1"/>
    </source>
</evidence>
<keyword evidence="2" id="KW-0731">Sigma factor</keyword>
<evidence type="ECO:0000256" key="3">
    <source>
        <dbReference type="ARBA" id="ARBA00023125"/>
    </source>
</evidence>
<evidence type="ECO:0000256" key="4">
    <source>
        <dbReference type="ARBA" id="ARBA00023163"/>
    </source>
</evidence>
<keyword evidence="9" id="KW-1185">Reference proteome</keyword>
<gene>
    <name evidence="8" type="ORF">G5V58_06545</name>
</gene>
<evidence type="ECO:0000256" key="1">
    <source>
        <dbReference type="ARBA" id="ARBA00023015"/>
    </source>
</evidence>
<feature type="region of interest" description="Disordered" evidence="5">
    <location>
        <begin position="41"/>
        <end position="78"/>
    </location>
</feature>
<dbReference type="InterPro" id="IPR014284">
    <property type="entry name" value="RNA_pol_sigma-70_dom"/>
</dbReference>
<evidence type="ECO:0000256" key="2">
    <source>
        <dbReference type="ARBA" id="ARBA00023082"/>
    </source>
</evidence>
<dbReference type="GO" id="GO:0006352">
    <property type="term" value="P:DNA-templated transcription initiation"/>
    <property type="evidence" value="ECO:0007669"/>
    <property type="project" value="InterPro"/>
</dbReference>
<dbReference type="GO" id="GO:0003677">
    <property type="term" value="F:DNA binding"/>
    <property type="evidence" value="ECO:0007669"/>
    <property type="project" value="UniProtKB-KW"/>
</dbReference>
<feature type="domain" description="RNA polymerase sigma-70 region 4" evidence="7">
    <location>
        <begin position="292"/>
        <end position="338"/>
    </location>
</feature>
<dbReference type="Pfam" id="PF04545">
    <property type="entry name" value="Sigma70_r4"/>
    <property type="match status" value="1"/>
</dbReference>
<dbReference type="GO" id="GO:0016987">
    <property type="term" value="F:sigma factor activity"/>
    <property type="evidence" value="ECO:0007669"/>
    <property type="project" value="UniProtKB-KW"/>
</dbReference>
<reference evidence="8 9" key="1">
    <citation type="submission" date="2020-02" db="EMBL/GenBank/DDBJ databases">
        <title>Full genome sequence of Nocardioides sp. R-3366.</title>
        <authorList>
            <person name="Im W.-T."/>
        </authorList>
    </citation>
    <scope>NUCLEOTIDE SEQUENCE [LARGE SCALE GENOMIC DNA]</scope>
    <source>
        <strain evidence="8 9">R-3366</strain>
    </source>
</reference>
<dbReference type="InterPro" id="IPR013325">
    <property type="entry name" value="RNA_pol_sigma_r2"/>
</dbReference>
<organism evidence="8 9">
    <name type="scientific">Nocardioides anomalus</name>
    <dbReference type="NCBI Taxonomy" id="2712223"/>
    <lineage>
        <taxon>Bacteria</taxon>
        <taxon>Bacillati</taxon>
        <taxon>Actinomycetota</taxon>
        <taxon>Actinomycetes</taxon>
        <taxon>Propionibacteriales</taxon>
        <taxon>Nocardioidaceae</taxon>
        <taxon>Nocardioides</taxon>
    </lineage>
</organism>
<dbReference type="PANTHER" id="PTHR30385">
    <property type="entry name" value="SIGMA FACTOR F FLAGELLAR"/>
    <property type="match status" value="1"/>
</dbReference>
<evidence type="ECO:0000256" key="5">
    <source>
        <dbReference type="SAM" id="MobiDB-lite"/>
    </source>
</evidence>